<accession>A0A0J8RMK8</accession>
<name>A0A0J8RMK8_COCIT</name>
<evidence type="ECO:0000313" key="2">
    <source>
        <dbReference type="Proteomes" id="UP000054563"/>
    </source>
</evidence>
<evidence type="ECO:0000313" key="1">
    <source>
        <dbReference type="EMBL" id="KMU85836.1"/>
    </source>
</evidence>
<sequence>MGCFESSYQIRTLWSAESLLLEETVQYQKRRKSQSDSGVCQSNQEQHQIANFSAHREHHWIRTERSVPGPAPPQVLSFKQSQQWNTKELGLFISKRPYKIGSPGFREVGPNVGYYLSGYMGIHKSQLKHITYFISKSMVTCFRATQGQIVKQQTRL</sequence>
<reference evidence="2" key="1">
    <citation type="journal article" date="2010" name="Genome Res.">
        <title>Population genomic sequencing of Coccidioides fungi reveals recent hybridization and transposon control.</title>
        <authorList>
            <person name="Neafsey D.E."/>
            <person name="Barker B.M."/>
            <person name="Sharpton T.J."/>
            <person name="Stajich J.E."/>
            <person name="Park D.J."/>
            <person name="Whiston E."/>
            <person name="Hung C.-Y."/>
            <person name="McMahan C."/>
            <person name="White J."/>
            <person name="Sykes S."/>
            <person name="Heiman D."/>
            <person name="Young S."/>
            <person name="Zeng Q."/>
            <person name="Abouelleil A."/>
            <person name="Aftuck L."/>
            <person name="Bessette D."/>
            <person name="Brown A."/>
            <person name="FitzGerald M."/>
            <person name="Lui A."/>
            <person name="Macdonald J.P."/>
            <person name="Priest M."/>
            <person name="Orbach M.J."/>
            <person name="Galgiani J.N."/>
            <person name="Kirkland T.N."/>
            <person name="Cole G.T."/>
            <person name="Birren B.W."/>
            <person name="Henn M.R."/>
            <person name="Taylor J.W."/>
            <person name="Rounsley S.D."/>
        </authorList>
    </citation>
    <scope>NUCLEOTIDE SEQUENCE [LARGE SCALE GENOMIC DNA]</scope>
    <source>
        <strain evidence="2">H538.4</strain>
    </source>
</reference>
<gene>
    <name evidence="1" type="ORF">CIHG_03364</name>
</gene>
<dbReference type="AlphaFoldDB" id="A0A0J8RMK8"/>
<dbReference type="Proteomes" id="UP000054563">
    <property type="component" value="Unassembled WGS sequence"/>
</dbReference>
<organism evidence="1 2">
    <name type="scientific">Coccidioides immitis H538.4</name>
    <dbReference type="NCBI Taxonomy" id="396776"/>
    <lineage>
        <taxon>Eukaryota</taxon>
        <taxon>Fungi</taxon>
        <taxon>Dikarya</taxon>
        <taxon>Ascomycota</taxon>
        <taxon>Pezizomycotina</taxon>
        <taxon>Eurotiomycetes</taxon>
        <taxon>Eurotiomycetidae</taxon>
        <taxon>Onygenales</taxon>
        <taxon>Onygenaceae</taxon>
        <taxon>Coccidioides</taxon>
    </lineage>
</organism>
<proteinExistence type="predicted"/>
<dbReference type="VEuPathDB" id="FungiDB:CIHG_03364"/>
<protein>
    <submittedName>
        <fullName evidence="1">Uncharacterized protein</fullName>
    </submittedName>
</protein>
<dbReference type="EMBL" id="DS016990">
    <property type="protein sequence ID" value="KMU85836.1"/>
    <property type="molecule type" value="Genomic_DNA"/>
</dbReference>